<dbReference type="STRING" id="1095629.A0A0C9XXR6"/>
<dbReference type="InterPro" id="IPR034164">
    <property type="entry name" value="Pepsin-like_dom"/>
</dbReference>
<evidence type="ECO:0000256" key="5">
    <source>
        <dbReference type="PIRSR" id="PIRSR601461-1"/>
    </source>
</evidence>
<evidence type="ECO:0000256" key="1">
    <source>
        <dbReference type="ARBA" id="ARBA00007447"/>
    </source>
</evidence>
<accession>A0A0C9XXR6</accession>
<dbReference type="InterPro" id="IPR001461">
    <property type="entry name" value="Aspartic_peptidase_A1"/>
</dbReference>
<evidence type="ECO:0000256" key="6">
    <source>
        <dbReference type="RuleBase" id="RU000454"/>
    </source>
</evidence>
<evidence type="ECO:0000313" key="11">
    <source>
        <dbReference type="Proteomes" id="UP000054477"/>
    </source>
</evidence>
<name>A0A0C9XXR6_9AGAR</name>
<protein>
    <recommendedName>
        <fullName evidence="9">Peptidase A1 domain-containing protein</fullName>
    </recommendedName>
</protein>
<dbReference type="Gene3D" id="2.40.70.10">
    <property type="entry name" value="Acid Proteases"/>
    <property type="match status" value="2"/>
</dbReference>
<keyword evidence="11" id="KW-1185">Reference proteome</keyword>
<sequence length="464" mass="47834">MAPSFTMFSLHQFALALLLFPPIALADPIHLPLARRSSGNRDIDYYISAAKHLQGKYNITGKSYSPRGKRGTSASIQTINQQTDSSYLGSVSIGTPPQSFNVVLDTGSSDLWVADTSCTSCDSTTPLFAPSKSSSITSANGQTTIRYGSGTVAGIIAQDVVSMGNFSVQSQTLLAVEELTDGLLEGSASGIMGLAFSAIASTRSTPFWQALGSQLSASEMAFYLTRFKDDSNAKDEEPGGVFTLGGTNSSLFTGDIEFLNMPSGTPTFWLLTMSAITVQGQSVQITTGNAALAAIDTGTTLIGGPTADVNAIWAAVPGSAAVVDQEGFFSFPCSTSVSVTLSFGGKAWPISTTDMNLGQISRGSSQCLGAIFDLSLGSNIPSGSGNPSWVVGDTFLKNVYSVYRAGNPGSVGFAQLSSVAGGSGTPSGNGSSTTTTGSNGGSSARITWPAMMATAMIAVFMCLL</sequence>
<feature type="compositionally biased region" description="Low complexity" evidence="7">
    <location>
        <begin position="428"/>
        <end position="442"/>
    </location>
</feature>
<dbReference type="EMBL" id="KN838537">
    <property type="protein sequence ID" value="KIK09781.1"/>
    <property type="molecule type" value="Genomic_DNA"/>
</dbReference>
<dbReference type="OrthoDB" id="771136at2759"/>
<keyword evidence="8" id="KW-0732">Signal</keyword>
<dbReference type="HOGENOM" id="CLU_013253_1_2_1"/>
<evidence type="ECO:0000256" key="4">
    <source>
        <dbReference type="ARBA" id="ARBA00022801"/>
    </source>
</evidence>
<evidence type="ECO:0000256" key="2">
    <source>
        <dbReference type="ARBA" id="ARBA00022670"/>
    </source>
</evidence>
<feature type="chain" id="PRO_5002206011" description="Peptidase A1 domain-containing protein" evidence="8">
    <location>
        <begin position="27"/>
        <end position="464"/>
    </location>
</feature>
<comment type="similarity">
    <text evidence="1 6">Belongs to the peptidase A1 family.</text>
</comment>
<dbReference type="CDD" id="cd05471">
    <property type="entry name" value="pepsin_like"/>
    <property type="match status" value="1"/>
</dbReference>
<feature type="domain" description="Peptidase A1" evidence="9">
    <location>
        <begin position="87"/>
        <end position="414"/>
    </location>
</feature>
<dbReference type="SUPFAM" id="SSF50630">
    <property type="entry name" value="Acid proteases"/>
    <property type="match status" value="1"/>
</dbReference>
<evidence type="ECO:0000256" key="3">
    <source>
        <dbReference type="ARBA" id="ARBA00022750"/>
    </source>
</evidence>
<dbReference type="Pfam" id="PF00026">
    <property type="entry name" value="Asp"/>
    <property type="match status" value="1"/>
</dbReference>
<keyword evidence="4 6" id="KW-0378">Hydrolase</keyword>
<dbReference type="AlphaFoldDB" id="A0A0C9XXR6"/>
<organism evidence="10 11">
    <name type="scientific">Laccaria amethystina LaAM-08-1</name>
    <dbReference type="NCBI Taxonomy" id="1095629"/>
    <lineage>
        <taxon>Eukaryota</taxon>
        <taxon>Fungi</taxon>
        <taxon>Dikarya</taxon>
        <taxon>Basidiomycota</taxon>
        <taxon>Agaricomycotina</taxon>
        <taxon>Agaricomycetes</taxon>
        <taxon>Agaricomycetidae</taxon>
        <taxon>Agaricales</taxon>
        <taxon>Agaricineae</taxon>
        <taxon>Hydnangiaceae</taxon>
        <taxon>Laccaria</taxon>
    </lineage>
</organism>
<evidence type="ECO:0000313" key="10">
    <source>
        <dbReference type="EMBL" id="KIK09781.1"/>
    </source>
</evidence>
<evidence type="ECO:0000259" key="9">
    <source>
        <dbReference type="PROSITE" id="PS51767"/>
    </source>
</evidence>
<dbReference type="Proteomes" id="UP000054477">
    <property type="component" value="Unassembled WGS sequence"/>
</dbReference>
<dbReference type="GO" id="GO:0006508">
    <property type="term" value="P:proteolysis"/>
    <property type="evidence" value="ECO:0007669"/>
    <property type="project" value="UniProtKB-KW"/>
</dbReference>
<dbReference type="PROSITE" id="PS00141">
    <property type="entry name" value="ASP_PROTEASE"/>
    <property type="match status" value="1"/>
</dbReference>
<reference evidence="10 11" key="1">
    <citation type="submission" date="2014-04" db="EMBL/GenBank/DDBJ databases">
        <authorList>
            <consortium name="DOE Joint Genome Institute"/>
            <person name="Kuo A."/>
            <person name="Kohler A."/>
            <person name="Nagy L.G."/>
            <person name="Floudas D."/>
            <person name="Copeland A."/>
            <person name="Barry K.W."/>
            <person name="Cichocki N."/>
            <person name="Veneault-Fourrey C."/>
            <person name="LaButti K."/>
            <person name="Lindquist E.A."/>
            <person name="Lipzen A."/>
            <person name="Lundell T."/>
            <person name="Morin E."/>
            <person name="Murat C."/>
            <person name="Sun H."/>
            <person name="Tunlid A."/>
            <person name="Henrissat B."/>
            <person name="Grigoriev I.V."/>
            <person name="Hibbett D.S."/>
            <person name="Martin F."/>
            <person name="Nordberg H.P."/>
            <person name="Cantor M.N."/>
            <person name="Hua S.X."/>
        </authorList>
    </citation>
    <scope>NUCLEOTIDE SEQUENCE [LARGE SCALE GENOMIC DNA]</scope>
    <source>
        <strain evidence="10 11">LaAM-08-1</strain>
    </source>
</reference>
<dbReference type="InterPro" id="IPR033121">
    <property type="entry name" value="PEPTIDASE_A1"/>
</dbReference>
<gene>
    <name evidence="10" type="ORF">K443DRAFT_671105</name>
</gene>
<dbReference type="InterPro" id="IPR021109">
    <property type="entry name" value="Peptidase_aspartic_dom_sf"/>
</dbReference>
<keyword evidence="2 6" id="KW-0645">Protease</keyword>
<evidence type="ECO:0000256" key="7">
    <source>
        <dbReference type="SAM" id="MobiDB-lite"/>
    </source>
</evidence>
<dbReference type="PANTHER" id="PTHR47966:SF57">
    <property type="entry name" value="PEPTIDASE A1 DOMAIN-CONTAINING PROTEIN"/>
    <property type="match status" value="1"/>
</dbReference>
<dbReference type="GO" id="GO:0004190">
    <property type="term" value="F:aspartic-type endopeptidase activity"/>
    <property type="evidence" value="ECO:0007669"/>
    <property type="project" value="UniProtKB-KW"/>
</dbReference>
<feature type="signal peptide" evidence="8">
    <location>
        <begin position="1"/>
        <end position="26"/>
    </location>
</feature>
<feature type="active site" evidence="5">
    <location>
        <position position="105"/>
    </location>
</feature>
<feature type="active site" evidence="5">
    <location>
        <position position="296"/>
    </location>
</feature>
<evidence type="ECO:0000256" key="8">
    <source>
        <dbReference type="SAM" id="SignalP"/>
    </source>
</evidence>
<proteinExistence type="inferred from homology"/>
<dbReference type="PANTHER" id="PTHR47966">
    <property type="entry name" value="BETA-SITE APP-CLEAVING ENZYME, ISOFORM A-RELATED"/>
    <property type="match status" value="1"/>
</dbReference>
<dbReference type="PRINTS" id="PR00792">
    <property type="entry name" value="PEPSIN"/>
</dbReference>
<feature type="region of interest" description="Disordered" evidence="7">
    <location>
        <begin position="422"/>
        <end position="442"/>
    </location>
</feature>
<keyword evidence="3 6" id="KW-0064">Aspartyl protease</keyword>
<dbReference type="InterPro" id="IPR001969">
    <property type="entry name" value="Aspartic_peptidase_AS"/>
</dbReference>
<dbReference type="PROSITE" id="PS51767">
    <property type="entry name" value="PEPTIDASE_A1"/>
    <property type="match status" value="1"/>
</dbReference>
<reference evidence="11" key="2">
    <citation type="submission" date="2015-01" db="EMBL/GenBank/DDBJ databases">
        <title>Evolutionary Origins and Diversification of the Mycorrhizal Mutualists.</title>
        <authorList>
            <consortium name="DOE Joint Genome Institute"/>
            <consortium name="Mycorrhizal Genomics Consortium"/>
            <person name="Kohler A."/>
            <person name="Kuo A."/>
            <person name="Nagy L.G."/>
            <person name="Floudas D."/>
            <person name="Copeland A."/>
            <person name="Barry K.W."/>
            <person name="Cichocki N."/>
            <person name="Veneault-Fourrey C."/>
            <person name="LaButti K."/>
            <person name="Lindquist E.A."/>
            <person name="Lipzen A."/>
            <person name="Lundell T."/>
            <person name="Morin E."/>
            <person name="Murat C."/>
            <person name="Riley R."/>
            <person name="Ohm R."/>
            <person name="Sun H."/>
            <person name="Tunlid A."/>
            <person name="Henrissat B."/>
            <person name="Grigoriev I.V."/>
            <person name="Hibbett D.S."/>
            <person name="Martin F."/>
        </authorList>
    </citation>
    <scope>NUCLEOTIDE SEQUENCE [LARGE SCALE GENOMIC DNA]</scope>
    <source>
        <strain evidence="11">LaAM-08-1</strain>
    </source>
</reference>
<dbReference type="FunFam" id="2.40.70.10:FF:000115">
    <property type="entry name" value="Lysosomal aspartic protease"/>
    <property type="match status" value="1"/>
</dbReference>